<dbReference type="Pfam" id="PF13489">
    <property type="entry name" value="Methyltransf_23"/>
    <property type="match status" value="1"/>
</dbReference>
<name>A0A840BMS5_9RHOO</name>
<dbReference type="CDD" id="cd02440">
    <property type="entry name" value="AdoMet_MTases"/>
    <property type="match status" value="1"/>
</dbReference>
<accession>A0A840BMS5</accession>
<evidence type="ECO:0000256" key="1">
    <source>
        <dbReference type="ARBA" id="ARBA00022679"/>
    </source>
</evidence>
<evidence type="ECO:0000313" key="4">
    <source>
        <dbReference type="Proteomes" id="UP000561045"/>
    </source>
</evidence>
<evidence type="ECO:0000256" key="2">
    <source>
        <dbReference type="SAM" id="MobiDB-lite"/>
    </source>
</evidence>
<reference evidence="3 4" key="1">
    <citation type="submission" date="2020-08" db="EMBL/GenBank/DDBJ databases">
        <title>Genomic Encyclopedia of Type Strains, Phase IV (KMG-IV): sequencing the most valuable type-strain genomes for metagenomic binning, comparative biology and taxonomic classification.</title>
        <authorList>
            <person name="Goeker M."/>
        </authorList>
    </citation>
    <scope>NUCLEOTIDE SEQUENCE [LARGE SCALE GENOMIC DNA]</scope>
    <source>
        <strain evidence="3 4">DSM 106739</strain>
    </source>
</reference>
<dbReference type="Gene3D" id="3.40.50.150">
    <property type="entry name" value="Vaccinia Virus protein VP39"/>
    <property type="match status" value="1"/>
</dbReference>
<evidence type="ECO:0000313" key="3">
    <source>
        <dbReference type="EMBL" id="MBB4012819.1"/>
    </source>
</evidence>
<dbReference type="Proteomes" id="UP000561045">
    <property type="component" value="Unassembled WGS sequence"/>
</dbReference>
<organism evidence="3 4">
    <name type="scientific">Niveibacterium umoris</name>
    <dbReference type="NCBI Taxonomy" id="1193620"/>
    <lineage>
        <taxon>Bacteria</taxon>
        <taxon>Pseudomonadati</taxon>
        <taxon>Pseudomonadota</taxon>
        <taxon>Betaproteobacteria</taxon>
        <taxon>Rhodocyclales</taxon>
        <taxon>Rhodocyclaceae</taxon>
        <taxon>Niveibacterium</taxon>
    </lineage>
</organism>
<dbReference type="RefSeq" id="WP_207064245.1">
    <property type="nucleotide sequence ID" value="NZ_BAABLE010000011.1"/>
</dbReference>
<dbReference type="PANTHER" id="PTHR43861">
    <property type="entry name" value="TRANS-ACONITATE 2-METHYLTRANSFERASE-RELATED"/>
    <property type="match status" value="1"/>
</dbReference>
<dbReference type="AlphaFoldDB" id="A0A840BMS5"/>
<gene>
    <name evidence="3" type="ORF">GGR36_002127</name>
</gene>
<feature type="region of interest" description="Disordered" evidence="2">
    <location>
        <begin position="1"/>
        <end position="20"/>
    </location>
</feature>
<dbReference type="InterPro" id="IPR029063">
    <property type="entry name" value="SAM-dependent_MTases_sf"/>
</dbReference>
<dbReference type="SUPFAM" id="SSF53335">
    <property type="entry name" value="S-adenosyl-L-methionine-dependent methyltransferases"/>
    <property type="match status" value="1"/>
</dbReference>
<dbReference type="GO" id="GO:0032259">
    <property type="term" value="P:methylation"/>
    <property type="evidence" value="ECO:0007669"/>
    <property type="project" value="UniProtKB-KW"/>
</dbReference>
<keyword evidence="4" id="KW-1185">Reference proteome</keyword>
<proteinExistence type="predicted"/>
<dbReference type="GO" id="GO:0008168">
    <property type="term" value="F:methyltransferase activity"/>
    <property type="evidence" value="ECO:0007669"/>
    <property type="project" value="UniProtKB-KW"/>
</dbReference>
<keyword evidence="1 3" id="KW-0808">Transferase</keyword>
<sequence length="264" mass="29053">MPSVEGAAEPPTATGPLEPERTVARDGALSGWFNHETGELLPGYDASGDDVVLDVGCGDTPLSSFFANRAGSMIVADLLAENVEKAESRLRAVGARNVRAIVTDTDPLPLDSASVTRVVATEVLEHVPDPTRFMAELVRVGRPGARYLLSVPDASSEALQQTIAAPSYFEPPNHVRVFSREAFERLVVDAGLVIEHRKLYGFYWTMWWCFFWTCKQDLSPPWHPLLESWTRTWGLLLDTEQGGQIKAVLDNALPKSQLIVARKP</sequence>
<dbReference type="PANTHER" id="PTHR43861:SF3">
    <property type="entry name" value="PUTATIVE (AFU_ORTHOLOGUE AFUA_2G14390)-RELATED"/>
    <property type="match status" value="1"/>
</dbReference>
<keyword evidence="3" id="KW-0489">Methyltransferase</keyword>
<dbReference type="EMBL" id="JACIET010000001">
    <property type="protein sequence ID" value="MBB4012819.1"/>
    <property type="molecule type" value="Genomic_DNA"/>
</dbReference>
<comment type="caution">
    <text evidence="3">The sequence shown here is derived from an EMBL/GenBank/DDBJ whole genome shotgun (WGS) entry which is preliminary data.</text>
</comment>
<protein>
    <submittedName>
        <fullName evidence="3">SAM-dependent methyltransferase</fullName>
    </submittedName>
</protein>